<evidence type="ECO:0000313" key="1">
    <source>
        <dbReference type="EMBL" id="QEG39399.1"/>
    </source>
</evidence>
<name>A0A5B9QMT9_9BACT</name>
<dbReference type="EMBL" id="CP042914">
    <property type="protein sequence ID" value="QEG39399.1"/>
    <property type="molecule type" value="Genomic_DNA"/>
</dbReference>
<dbReference type="AlphaFoldDB" id="A0A5B9QMT9"/>
<dbReference type="Proteomes" id="UP000325286">
    <property type="component" value="Chromosome"/>
</dbReference>
<evidence type="ECO:0000313" key="2">
    <source>
        <dbReference type="Proteomes" id="UP000325286"/>
    </source>
</evidence>
<accession>A0A5B9QMT9</accession>
<keyword evidence="2" id="KW-1185">Reference proteome</keyword>
<proteinExistence type="predicted"/>
<reference evidence="1 2" key="1">
    <citation type="submission" date="2019-08" db="EMBL/GenBank/DDBJ databases">
        <title>Deep-cultivation of Planctomycetes and their phenomic and genomic characterization uncovers novel biology.</title>
        <authorList>
            <person name="Wiegand S."/>
            <person name="Jogler M."/>
            <person name="Boedeker C."/>
            <person name="Pinto D."/>
            <person name="Vollmers J."/>
            <person name="Rivas-Marin E."/>
            <person name="Kohn T."/>
            <person name="Peeters S.H."/>
            <person name="Heuer A."/>
            <person name="Rast P."/>
            <person name="Oberbeckmann S."/>
            <person name="Bunk B."/>
            <person name="Jeske O."/>
            <person name="Meyerdierks A."/>
            <person name="Storesund J.E."/>
            <person name="Kallscheuer N."/>
            <person name="Luecker S."/>
            <person name="Lage O.M."/>
            <person name="Pohl T."/>
            <person name="Merkel B.J."/>
            <person name="Hornburger P."/>
            <person name="Mueller R.-W."/>
            <person name="Bruemmer F."/>
            <person name="Labrenz M."/>
            <person name="Spormann A.M."/>
            <person name="Op den Camp H."/>
            <person name="Overmann J."/>
            <person name="Amann R."/>
            <person name="Jetten M.S.M."/>
            <person name="Mascher T."/>
            <person name="Medema M.H."/>
            <person name="Devos D.P."/>
            <person name="Kaster A.-K."/>
            <person name="Ovreas L."/>
            <person name="Rohde M."/>
            <person name="Galperin M.Y."/>
            <person name="Jogler C."/>
        </authorList>
    </citation>
    <scope>NUCLEOTIDE SEQUENCE [LARGE SCALE GENOMIC DNA]</scope>
    <source>
        <strain evidence="1 2">UC8</strain>
    </source>
</reference>
<sequence>MANFFQADEIISLLGASSFALVHKKRDFSRTIRRQQRLLPQNRPTLVHTSHTQRSEQEFFSSMFTKQQSNRLERIHEGIAFGGSDWRLGQTFHPGNSPYRLLT</sequence>
<dbReference type="KEGG" id="rul:UC8_13880"/>
<protein>
    <submittedName>
        <fullName evidence="1">Uncharacterized protein</fullName>
    </submittedName>
</protein>
<gene>
    <name evidence="1" type="ORF">UC8_13880</name>
</gene>
<organism evidence="1 2">
    <name type="scientific">Roseimaritima ulvae</name>
    <dbReference type="NCBI Taxonomy" id="980254"/>
    <lineage>
        <taxon>Bacteria</taxon>
        <taxon>Pseudomonadati</taxon>
        <taxon>Planctomycetota</taxon>
        <taxon>Planctomycetia</taxon>
        <taxon>Pirellulales</taxon>
        <taxon>Pirellulaceae</taxon>
        <taxon>Roseimaritima</taxon>
    </lineage>
</organism>